<dbReference type="Proteomes" id="UP000558488">
    <property type="component" value="Unassembled WGS sequence"/>
</dbReference>
<feature type="region of interest" description="Disordered" evidence="1">
    <location>
        <begin position="149"/>
        <end position="168"/>
    </location>
</feature>
<gene>
    <name evidence="2" type="ORF">mPipKuh1_010678</name>
</gene>
<protein>
    <submittedName>
        <fullName evidence="2">Uncharacterized protein</fullName>
    </submittedName>
</protein>
<dbReference type="AlphaFoldDB" id="A0A7J7RDT9"/>
<dbReference type="EMBL" id="JACAGB010000080">
    <property type="protein sequence ID" value="KAF6274340.1"/>
    <property type="molecule type" value="Genomic_DNA"/>
</dbReference>
<feature type="region of interest" description="Disordered" evidence="1">
    <location>
        <begin position="1"/>
        <end position="20"/>
    </location>
</feature>
<sequence>MICPQRPPRSPGSSLSPTNEDLSRFFKDQKGVCLLSAFLWGLRRSHGPWTQRGKSQGVRAWSAAVSAGGRAGACTWRCQCGCGASCSLFPTAVLGRRSRFPGEHGARGLTALAATTAAATTLQPGTRPAAETSRRHCCSKQKWVLTPTCEPPAHRGSLSPRTQRAGAG</sequence>
<organism evidence="2 3">
    <name type="scientific">Pipistrellus kuhlii</name>
    <name type="common">Kuhl's pipistrelle</name>
    <dbReference type="NCBI Taxonomy" id="59472"/>
    <lineage>
        <taxon>Eukaryota</taxon>
        <taxon>Metazoa</taxon>
        <taxon>Chordata</taxon>
        <taxon>Craniata</taxon>
        <taxon>Vertebrata</taxon>
        <taxon>Euteleostomi</taxon>
        <taxon>Mammalia</taxon>
        <taxon>Eutheria</taxon>
        <taxon>Laurasiatheria</taxon>
        <taxon>Chiroptera</taxon>
        <taxon>Yangochiroptera</taxon>
        <taxon>Vespertilionidae</taxon>
        <taxon>Pipistrellus</taxon>
    </lineage>
</organism>
<evidence type="ECO:0000313" key="2">
    <source>
        <dbReference type="EMBL" id="KAF6274340.1"/>
    </source>
</evidence>
<name>A0A7J7RDT9_PIPKU</name>
<keyword evidence="3" id="KW-1185">Reference proteome</keyword>
<reference evidence="2 3" key="1">
    <citation type="journal article" date="2020" name="Nature">
        <title>Six reference-quality genomes reveal evolution of bat adaptations.</title>
        <authorList>
            <person name="Jebb D."/>
            <person name="Huang Z."/>
            <person name="Pippel M."/>
            <person name="Hughes G.M."/>
            <person name="Lavrichenko K."/>
            <person name="Devanna P."/>
            <person name="Winkler S."/>
            <person name="Jermiin L.S."/>
            <person name="Skirmuntt E.C."/>
            <person name="Katzourakis A."/>
            <person name="Burkitt-Gray L."/>
            <person name="Ray D.A."/>
            <person name="Sullivan K.A.M."/>
            <person name="Roscito J.G."/>
            <person name="Kirilenko B.M."/>
            <person name="Davalos L.M."/>
            <person name="Corthals A.P."/>
            <person name="Power M.L."/>
            <person name="Jones G."/>
            <person name="Ransome R.D."/>
            <person name="Dechmann D.K.N."/>
            <person name="Locatelli A.G."/>
            <person name="Puechmaille S.J."/>
            <person name="Fedrigo O."/>
            <person name="Jarvis E.D."/>
            <person name="Hiller M."/>
            <person name="Vernes S.C."/>
            <person name="Myers E.W."/>
            <person name="Teeling E.C."/>
        </authorList>
    </citation>
    <scope>NUCLEOTIDE SEQUENCE [LARGE SCALE GENOMIC DNA]</scope>
    <source>
        <strain evidence="2">MPipKuh1</strain>
        <tissue evidence="2">Flight muscle</tissue>
    </source>
</reference>
<feature type="compositionally biased region" description="Pro residues" evidence="1">
    <location>
        <begin position="1"/>
        <end position="10"/>
    </location>
</feature>
<proteinExistence type="predicted"/>
<evidence type="ECO:0000313" key="3">
    <source>
        <dbReference type="Proteomes" id="UP000558488"/>
    </source>
</evidence>
<accession>A0A7J7RDT9</accession>
<comment type="caution">
    <text evidence="2">The sequence shown here is derived from an EMBL/GenBank/DDBJ whole genome shotgun (WGS) entry which is preliminary data.</text>
</comment>
<evidence type="ECO:0000256" key="1">
    <source>
        <dbReference type="SAM" id="MobiDB-lite"/>
    </source>
</evidence>